<evidence type="ECO:0000313" key="2">
    <source>
        <dbReference type="EMBL" id="NSJ46083.1"/>
    </source>
</evidence>
<evidence type="ECO:0000313" key="5">
    <source>
        <dbReference type="Proteomes" id="UP000501069"/>
    </source>
</evidence>
<dbReference type="Proteomes" id="UP000719916">
    <property type="component" value="Unassembled WGS sequence"/>
</dbReference>
<evidence type="ECO:0000313" key="4">
    <source>
        <dbReference type="Proteomes" id="UP000315200"/>
    </source>
</evidence>
<protein>
    <submittedName>
        <fullName evidence="1">Uncharacterized protein</fullName>
    </submittedName>
</protein>
<reference evidence="2 6" key="3">
    <citation type="journal article" date="2020" name="Cell Host Microbe">
        <title>Functional and Genomic Variation between Human-Derived Isolates of Lachnospiraceae Reveals Inter- and Intra-Species Diversity.</title>
        <authorList>
            <person name="Sorbara M.T."/>
            <person name="Littmann E.R."/>
            <person name="Fontana E."/>
            <person name="Moody T.U."/>
            <person name="Kohout C.E."/>
            <person name="Gjonbalaj M."/>
            <person name="Eaton V."/>
            <person name="Seok R."/>
            <person name="Leiner I.M."/>
            <person name="Pamer E.G."/>
        </authorList>
    </citation>
    <scope>NUCLEOTIDE SEQUENCE [LARGE SCALE GENOMIC DNA]</scope>
    <source>
        <strain evidence="2 6">MSK.2.26</strain>
    </source>
</reference>
<reference evidence="1 4" key="1">
    <citation type="submission" date="2019-06" db="EMBL/GenBank/DDBJ databases">
        <title>Draft genome sequence of [Clostridium] clostridioforme NBRC 113352.</title>
        <authorList>
            <person name="Miura T."/>
            <person name="Furukawa M."/>
            <person name="Shimamura M."/>
            <person name="Ohyama Y."/>
            <person name="Yamazoe A."/>
            <person name="Kawasaki H."/>
        </authorList>
    </citation>
    <scope>NUCLEOTIDE SEQUENCE [LARGE SCALE GENOMIC DNA]</scope>
    <source>
        <strain evidence="1 4">NBRC 113352</strain>
    </source>
</reference>
<evidence type="ECO:0000313" key="1">
    <source>
        <dbReference type="EMBL" id="GEA37958.1"/>
    </source>
</evidence>
<dbReference type="EMBL" id="CP050964">
    <property type="protein sequence ID" value="QIX93476.1"/>
    <property type="molecule type" value="Genomic_DNA"/>
</dbReference>
<dbReference type="Proteomes" id="UP000315200">
    <property type="component" value="Unassembled WGS sequence"/>
</dbReference>
<evidence type="ECO:0000313" key="6">
    <source>
        <dbReference type="Proteomes" id="UP000719916"/>
    </source>
</evidence>
<organism evidence="1 4">
    <name type="scientific">Enterocloster clostridioformis</name>
    <dbReference type="NCBI Taxonomy" id="1531"/>
    <lineage>
        <taxon>Bacteria</taxon>
        <taxon>Bacillati</taxon>
        <taxon>Bacillota</taxon>
        <taxon>Clostridia</taxon>
        <taxon>Lachnospirales</taxon>
        <taxon>Lachnospiraceae</taxon>
        <taxon>Enterocloster</taxon>
    </lineage>
</organism>
<reference evidence="3 5" key="2">
    <citation type="submission" date="2019-11" db="EMBL/GenBank/DDBJ databases">
        <title>FDA dAtabase for Regulatory Grade micrObial Sequences (FDA-ARGOS): Supporting development and validation of Infectious Disease Dx tests.</title>
        <authorList>
            <person name="Turner S."/>
            <person name="Byrd R."/>
            <person name="Tallon L."/>
            <person name="Sadzewicz L."/>
            <person name="Vavikolanu K."/>
            <person name="Mehta A."/>
            <person name="Aluvathingal J."/>
            <person name="Nadendla S."/>
            <person name="Myers T."/>
            <person name="Yan Y."/>
            <person name="Sichtig H."/>
        </authorList>
    </citation>
    <scope>NUCLEOTIDE SEQUENCE [LARGE SCALE GENOMIC DNA]</scope>
    <source>
        <strain evidence="3 5">FDAARGOS_739</strain>
    </source>
</reference>
<dbReference type="EMBL" id="BJLB01000001">
    <property type="protein sequence ID" value="GEA37958.1"/>
    <property type="molecule type" value="Genomic_DNA"/>
</dbReference>
<proteinExistence type="predicted"/>
<dbReference type="RefSeq" id="WP_002584170.1">
    <property type="nucleotide sequence ID" value="NZ_AP031445.1"/>
</dbReference>
<gene>
    <name evidence="1" type="ORF">Ccl03g_36710</name>
    <name evidence="3" type="ORF">FOC47_24810</name>
    <name evidence="2" type="ORF">G5B26_21460</name>
</gene>
<name>A0A1I2MMB4_9FIRM</name>
<sequence length="189" mass="20943">MLKVDTNKLKTMKHTEGLVLQGCGGELQEWVEGINGLLKEEGILIGDSKFHEVLVFEHEGLTNLLFTFDGVCIDVGRLAIWRIRTRTQFGSTWLSDYVENQLGGFSDSVQRPDCPLILANGNIFDLMAVVSRTLKEQGQDGLAKQMVEQITNGGCNSYEDALNIIGEYVNITSVNNQAEEGMGINELEM</sequence>
<reference evidence="2" key="4">
    <citation type="submission" date="2020-02" db="EMBL/GenBank/DDBJ databases">
        <authorList>
            <person name="Littmann E."/>
            <person name="Sorbara M."/>
        </authorList>
    </citation>
    <scope>NUCLEOTIDE SEQUENCE</scope>
    <source>
        <strain evidence="2">MSK.2.26</strain>
    </source>
</reference>
<dbReference type="AlphaFoldDB" id="A0A1I2MMB4"/>
<dbReference type="Proteomes" id="UP000501069">
    <property type="component" value="Chromosome"/>
</dbReference>
<dbReference type="EMBL" id="JAAISW010000053">
    <property type="protein sequence ID" value="NSJ46083.1"/>
    <property type="molecule type" value="Genomic_DNA"/>
</dbReference>
<dbReference type="GeneID" id="57964420"/>
<evidence type="ECO:0000313" key="3">
    <source>
        <dbReference type="EMBL" id="QIX93476.1"/>
    </source>
</evidence>
<accession>A0A1I2MMB4</accession>